<dbReference type="EMBL" id="JAAGWQ010000003">
    <property type="protein sequence ID" value="KAF5680881.1"/>
    <property type="molecule type" value="Genomic_DNA"/>
</dbReference>
<evidence type="ECO:0000256" key="2">
    <source>
        <dbReference type="ARBA" id="ARBA00006661"/>
    </source>
</evidence>
<evidence type="ECO:0000256" key="5">
    <source>
        <dbReference type="ARBA" id="ARBA00023172"/>
    </source>
</evidence>
<keyword evidence="11" id="KW-0540">Nuclease</keyword>
<feature type="compositionally biased region" description="Polar residues" evidence="10">
    <location>
        <begin position="799"/>
        <end position="812"/>
    </location>
</feature>
<protein>
    <recommendedName>
        <fullName evidence="8 9">Structure-specific endonuclease subunit SLX4</fullName>
    </recommendedName>
</protein>
<name>A0A8H5X2J8_FUSHE</name>
<dbReference type="Proteomes" id="UP000567885">
    <property type="component" value="Unassembled WGS sequence"/>
</dbReference>
<dbReference type="GO" id="GO:0006310">
    <property type="term" value="P:DNA recombination"/>
    <property type="evidence" value="ECO:0007669"/>
    <property type="project" value="UniProtKB-UniRule"/>
</dbReference>
<comment type="subunit">
    <text evidence="9">Forms a heterodimer with SLX1.</text>
</comment>
<dbReference type="SMART" id="SM00384">
    <property type="entry name" value="AT_hook"/>
    <property type="match status" value="2"/>
</dbReference>
<feature type="compositionally biased region" description="Polar residues" evidence="10">
    <location>
        <begin position="97"/>
        <end position="106"/>
    </location>
</feature>
<keyword evidence="6 9" id="KW-0234">DNA repair</keyword>
<comment type="subcellular location">
    <subcellularLocation>
        <location evidence="1 9">Nucleus</location>
    </subcellularLocation>
</comment>
<evidence type="ECO:0000256" key="4">
    <source>
        <dbReference type="ARBA" id="ARBA00022763"/>
    </source>
</evidence>
<evidence type="ECO:0000256" key="9">
    <source>
        <dbReference type="HAMAP-Rule" id="MF_03110"/>
    </source>
</evidence>
<dbReference type="CDD" id="cd22999">
    <property type="entry name" value="SAP_SLX4"/>
    <property type="match status" value="1"/>
</dbReference>
<evidence type="ECO:0000313" key="12">
    <source>
        <dbReference type="Proteomes" id="UP000567885"/>
    </source>
</evidence>
<evidence type="ECO:0000256" key="1">
    <source>
        <dbReference type="ARBA" id="ARBA00004123"/>
    </source>
</evidence>
<organism evidence="11 12">
    <name type="scientific">Fusarium heterosporum</name>
    <dbReference type="NCBI Taxonomy" id="42747"/>
    <lineage>
        <taxon>Eukaryota</taxon>
        <taxon>Fungi</taxon>
        <taxon>Dikarya</taxon>
        <taxon>Ascomycota</taxon>
        <taxon>Pezizomycotina</taxon>
        <taxon>Sordariomycetes</taxon>
        <taxon>Hypocreomycetidae</taxon>
        <taxon>Hypocreales</taxon>
        <taxon>Nectriaceae</taxon>
        <taxon>Fusarium</taxon>
        <taxon>Fusarium heterosporum species complex</taxon>
    </lineage>
</organism>
<feature type="region of interest" description="Disordered" evidence="10">
    <location>
        <begin position="534"/>
        <end position="616"/>
    </location>
</feature>
<dbReference type="GO" id="GO:0006281">
    <property type="term" value="P:DNA repair"/>
    <property type="evidence" value="ECO:0007669"/>
    <property type="project" value="UniProtKB-UniRule"/>
</dbReference>
<dbReference type="PRINTS" id="PR00929">
    <property type="entry name" value="ATHOOK"/>
</dbReference>
<feature type="compositionally biased region" description="Polar residues" evidence="10">
    <location>
        <begin position="569"/>
        <end position="581"/>
    </location>
</feature>
<gene>
    <name evidence="9" type="primary">SLX4</name>
    <name evidence="11" type="ORF">FHETE_269</name>
</gene>
<accession>A0A8H5X2J8</accession>
<dbReference type="InterPro" id="IPR018574">
    <property type="entry name" value="Structure-sp_endonuc_su_Slx4"/>
</dbReference>
<comment type="PTM">
    <text evidence="9">Phosphorylated in response to DNA damage.</text>
</comment>
<feature type="compositionally biased region" description="Polar residues" evidence="10">
    <location>
        <begin position="777"/>
        <end position="790"/>
    </location>
</feature>
<keyword evidence="11" id="KW-0378">Hydrolase</keyword>
<dbReference type="HAMAP" id="MF_03110">
    <property type="entry name" value="Endonuc_su_Slx4"/>
    <property type="match status" value="1"/>
</dbReference>
<sequence length="905" mass="98240">MVSSDVLRSSPLEGTRRPIHDNSSSPDLPPLQDVLTAKPATQSLVQGNRATPISIDESSAFISASHLYQAVELLPKAVSTPSTAFSPTVACRDEAASPSNDISSNGGFIAGDPAPLKGLEEQQDDIVVVKITGKGARKPRQPKVSKPAASKRAKPKPAAKTKALGKGTSGKDLSPTGDDVGKDNEEDETKPKTSNAKAKKTGTMSNHFPPTGESEISGKWKQVDANEPLHLEQAPARRLNWTPPAQKTVVNVESDSSVFKTLGSSETGHPLPIFKNLVEGYSCLELPADSAPQAMLSTSDEDSSFLKKRKRIELLATKGASSAVAEPDKSPTKKPPKKKKPRTITELATAAYRIPSQPDVEKPDASILDHFQTNNDETAPAGNAQPNTKGKRTQRRKTVKEPKKKVPPKPILLSPGAALAQVANQDFVFGTSSQLAREESPTVLRDLQAALRRSNQNDEIDLAIPINSDAIEPSEQRSNLWDAAARDAEGDLFDVEVINLTEDSSRLPEEGNHANPFGYHFGEDDSVIVMDGRVSDDHEPTAKLPDAMQSPGEKAAYASRGGSPYFSDSDLSTSTNIQRSAFKQDEDVHKHELVSVAEPDELPELPELSPQPPRPKYEAFTDIRLAREIKKFGFKPIKRRSAMIALLDQCWQSKVRMGQAGPQPSAQSPAISKARKKTTSPATPSSQKKPRGRPRKDSISVSELQEPPPSAQPPETPKRPRGRPKKDSSGSPPATLSPRKPKSVSPSKRTATSPRGRRTGKKSVIEIPDSEDDEGNFASSPETNLDQMFSSPPPLDMSLATNDSTEPPLTATPTDQEVALFGHITNAVRSAPRTTDPQEPSWHEKILLYDPVVLEDLATWLNTGELSRVGYDGEVNPNDVKKWCESKSICCLWRVTHRGKERKRV</sequence>
<feature type="region of interest" description="Disordered" evidence="10">
    <location>
        <begin position="1"/>
        <end position="33"/>
    </location>
</feature>
<dbReference type="GO" id="GO:0033557">
    <property type="term" value="C:Slx1-Slx4 complex"/>
    <property type="evidence" value="ECO:0007669"/>
    <property type="project" value="UniProtKB-UniRule"/>
</dbReference>
<dbReference type="AlphaFoldDB" id="A0A8H5X2J8"/>
<evidence type="ECO:0000256" key="6">
    <source>
        <dbReference type="ARBA" id="ARBA00023204"/>
    </source>
</evidence>
<comment type="similarity">
    <text evidence="2 9">Belongs to the SLX4 family.</text>
</comment>
<feature type="compositionally biased region" description="Basic and acidic residues" evidence="10">
    <location>
        <begin position="582"/>
        <end position="593"/>
    </location>
</feature>
<feature type="compositionally biased region" description="Polar residues" evidence="10">
    <location>
        <begin position="192"/>
        <end position="208"/>
    </location>
</feature>
<keyword evidence="12" id="KW-1185">Reference proteome</keyword>
<keyword evidence="11" id="KW-0255">Endonuclease</keyword>
<feature type="compositionally biased region" description="Pro residues" evidence="10">
    <location>
        <begin position="706"/>
        <end position="715"/>
    </location>
</feature>
<dbReference type="OrthoDB" id="5349119at2759"/>
<dbReference type="InterPro" id="IPR017956">
    <property type="entry name" value="AT_hook_DNA-bd_motif"/>
</dbReference>
<evidence type="ECO:0000313" key="11">
    <source>
        <dbReference type="EMBL" id="KAF5680881.1"/>
    </source>
</evidence>
<comment type="caution">
    <text evidence="11">The sequence shown here is derived from an EMBL/GenBank/DDBJ whole genome shotgun (WGS) entry which is preliminary data.</text>
</comment>
<proteinExistence type="inferred from homology"/>
<feature type="region of interest" description="Disordered" evidence="10">
    <location>
        <begin position="316"/>
        <end position="412"/>
    </location>
</feature>
<feature type="region of interest" description="Disordered" evidence="10">
    <location>
        <begin position="656"/>
        <end position="812"/>
    </location>
</feature>
<evidence type="ECO:0000256" key="7">
    <source>
        <dbReference type="ARBA" id="ARBA00023242"/>
    </source>
</evidence>
<evidence type="ECO:0000256" key="3">
    <source>
        <dbReference type="ARBA" id="ARBA00022553"/>
    </source>
</evidence>
<feature type="compositionally biased region" description="Basic residues" evidence="10">
    <location>
        <begin position="389"/>
        <end position="407"/>
    </location>
</feature>
<evidence type="ECO:0000256" key="8">
    <source>
        <dbReference type="ARBA" id="ARBA00029496"/>
    </source>
</evidence>
<feature type="region of interest" description="Disordered" evidence="10">
    <location>
        <begin position="96"/>
        <end position="116"/>
    </location>
</feature>
<dbReference type="GO" id="GO:0003677">
    <property type="term" value="F:DNA binding"/>
    <property type="evidence" value="ECO:0007669"/>
    <property type="project" value="InterPro"/>
</dbReference>
<feature type="compositionally biased region" description="Basic residues" evidence="10">
    <location>
        <begin position="135"/>
        <end position="159"/>
    </location>
</feature>
<dbReference type="Pfam" id="PF09494">
    <property type="entry name" value="Slx4"/>
    <property type="match status" value="1"/>
</dbReference>
<feature type="region of interest" description="Disordered" evidence="10">
    <location>
        <begin position="132"/>
        <end position="218"/>
    </location>
</feature>
<keyword evidence="7 9" id="KW-0539">Nucleus</keyword>
<comment type="function">
    <text evidence="9">Regulatory subunit of the SLX1-SLX4 structure-specific endonuclease that resolves DNA secondary structures generated during DNA repair and recombination. Has endonuclease activity towards branched DNA substrates, introducing single-strand cuts in duplex DNA close to junctions with ss-DNA.</text>
</comment>
<keyword evidence="3 9" id="KW-0597">Phosphoprotein</keyword>
<evidence type="ECO:0000256" key="10">
    <source>
        <dbReference type="SAM" id="MobiDB-lite"/>
    </source>
</evidence>
<dbReference type="GO" id="GO:0017108">
    <property type="term" value="F:5'-flap endonuclease activity"/>
    <property type="evidence" value="ECO:0007669"/>
    <property type="project" value="InterPro"/>
</dbReference>
<feature type="compositionally biased region" description="Basic residues" evidence="10">
    <location>
        <begin position="332"/>
        <end position="342"/>
    </location>
</feature>
<keyword evidence="4 9" id="KW-0227">DNA damage</keyword>
<dbReference type="InterPro" id="IPR027784">
    <property type="entry name" value="Slx4_ascomycetes"/>
</dbReference>
<dbReference type="GO" id="GO:0006260">
    <property type="term" value="P:DNA replication"/>
    <property type="evidence" value="ECO:0007669"/>
    <property type="project" value="InterPro"/>
</dbReference>
<reference evidence="11 12" key="1">
    <citation type="submission" date="2020-05" db="EMBL/GenBank/DDBJ databases">
        <title>Identification and distribution of gene clusters putatively required for synthesis of sphingolipid metabolism inhibitors in phylogenetically diverse species of the filamentous fungus Fusarium.</title>
        <authorList>
            <person name="Kim H.-S."/>
            <person name="Busman M."/>
            <person name="Brown D.W."/>
            <person name="Divon H."/>
            <person name="Uhlig S."/>
            <person name="Proctor R.H."/>
        </authorList>
    </citation>
    <scope>NUCLEOTIDE SEQUENCE [LARGE SCALE GENOMIC DNA]</scope>
    <source>
        <strain evidence="11 12">NRRL 20693</strain>
    </source>
</reference>
<keyword evidence="5 9" id="KW-0233">DNA recombination</keyword>